<dbReference type="RefSeq" id="WP_173130320.1">
    <property type="nucleotide sequence ID" value="NZ_CBCSGW010000122.1"/>
</dbReference>
<dbReference type="Proteomes" id="UP000763557">
    <property type="component" value="Unassembled WGS sequence"/>
</dbReference>
<sequence>MTNPASTTPNTTTPRLAERAVHAARTYRTADRDGFYRRHDTPEEWNRWARRARVARTIATALRVPVDAVLVTNDPHRTYRTRTGPVPGDLITVTDPLSGRAWRFIPDVTTPGDGWLLLDRCPDCEAEIPATRVASLADLSQYLDPDDEISPADEARDTSLHRPGCTFALPTVGD</sequence>
<comment type="caution">
    <text evidence="1">The sequence shown here is derived from an EMBL/GenBank/DDBJ whole genome shotgun (WGS) entry which is preliminary data.</text>
</comment>
<organism evidence="1 2">
    <name type="scientific">Kibdelosporangium persicum</name>
    <dbReference type="NCBI Taxonomy" id="2698649"/>
    <lineage>
        <taxon>Bacteria</taxon>
        <taxon>Bacillati</taxon>
        <taxon>Actinomycetota</taxon>
        <taxon>Actinomycetes</taxon>
        <taxon>Pseudonocardiales</taxon>
        <taxon>Pseudonocardiaceae</taxon>
        <taxon>Kibdelosporangium</taxon>
    </lineage>
</organism>
<proteinExistence type="predicted"/>
<name>A0ABX2F3M6_9PSEU</name>
<protein>
    <submittedName>
        <fullName evidence="1">Uncharacterized protein</fullName>
    </submittedName>
</protein>
<dbReference type="EMBL" id="JAAATY010000007">
    <property type="protein sequence ID" value="NRN65744.1"/>
    <property type="molecule type" value="Genomic_DNA"/>
</dbReference>
<evidence type="ECO:0000313" key="2">
    <source>
        <dbReference type="Proteomes" id="UP000763557"/>
    </source>
</evidence>
<reference evidence="1 2" key="1">
    <citation type="submission" date="2020-01" db="EMBL/GenBank/DDBJ databases">
        <title>Kibdelosporangium persica a novel Actinomycetes from a hot desert in Iran.</title>
        <authorList>
            <person name="Safaei N."/>
            <person name="Zaburannyi N."/>
            <person name="Mueller R."/>
            <person name="Wink J."/>
        </authorList>
    </citation>
    <scope>NUCLEOTIDE SEQUENCE [LARGE SCALE GENOMIC DNA]</scope>
    <source>
        <strain evidence="1 2">4NS15</strain>
    </source>
</reference>
<accession>A0ABX2F3M6</accession>
<evidence type="ECO:0000313" key="1">
    <source>
        <dbReference type="EMBL" id="NRN65744.1"/>
    </source>
</evidence>
<gene>
    <name evidence="1" type="ORF">GC106_29590</name>
</gene>
<keyword evidence="2" id="KW-1185">Reference proteome</keyword>